<dbReference type="RefSeq" id="WP_230560763.1">
    <property type="nucleotide sequence ID" value="NZ_JAJITC010000004.1"/>
</dbReference>
<gene>
    <name evidence="2" type="ORF">LJ655_08220</name>
</gene>
<evidence type="ECO:0000313" key="3">
    <source>
        <dbReference type="Proteomes" id="UP001430614"/>
    </source>
</evidence>
<keyword evidence="1" id="KW-0732">Signal</keyword>
<sequence>MKKILVAVSITASAVLAGCAVSAGNEALRDQSQTSVGNSIVEGKSTRADVQAAFGSANKVSFTDAGLEIWNYEFDHATPQAINYVLVLNLLAHGANVEKKTLTVLFDEKGVVKKYTFAESSNVVRGGIAQ</sequence>
<keyword evidence="3" id="KW-1185">Reference proteome</keyword>
<reference evidence="2 3" key="1">
    <citation type="submission" date="2021-11" db="EMBL/GenBank/DDBJ databases">
        <authorList>
            <person name="Oh E.-T."/>
            <person name="Kim S.-B."/>
        </authorList>
    </citation>
    <scope>NUCLEOTIDE SEQUENCE [LARGE SCALE GENOMIC DNA]</scope>
    <source>
        <strain evidence="2 3">MMS20-SJTN17</strain>
    </source>
</reference>
<organism evidence="2 3">
    <name type="scientific">Paraburkholderia translucens</name>
    <dbReference type="NCBI Taxonomy" id="2886945"/>
    <lineage>
        <taxon>Bacteria</taxon>
        <taxon>Pseudomonadati</taxon>
        <taxon>Pseudomonadota</taxon>
        <taxon>Betaproteobacteria</taxon>
        <taxon>Burkholderiales</taxon>
        <taxon>Burkholderiaceae</taxon>
        <taxon>Paraburkholderia</taxon>
    </lineage>
</organism>
<dbReference type="PROSITE" id="PS51257">
    <property type="entry name" value="PROKAR_LIPOPROTEIN"/>
    <property type="match status" value="1"/>
</dbReference>
<evidence type="ECO:0000256" key="1">
    <source>
        <dbReference type="SAM" id="SignalP"/>
    </source>
</evidence>
<accession>A0ABS8KAT4</accession>
<comment type="caution">
    <text evidence="2">The sequence shown here is derived from an EMBL/GenBank/DDBJ whole genome shotgun (WGS) entry which is preliminary data.</text>
</comment>
<evidence type="ECO:0000313" key="2">
    <source>
        <dbReference type="EMBL" id="MCC8401876.1"/>
    </source>
</evidence>
<dbReference type="EMBL" id="JAJITC010000004">
    <property type="protein sequence ID" value="MCC8401876.1"/>
    <property type="molecule type" value="Genomic_DNA"/>
</dbReference>
<feature type="chain" id="PRO_5046740424" evidence="1">
    <location>
        <begin position="24"/>
        <end position="130"/>
    </location>
</feature>
<name>A0ABS8KAT4_9BURK</name>
<feature type="signal peptide" evidence="1">
    <location>
        <begin position="1"/>
        <end position="23"/>
    </location>
</feature>
<protein>
    <submittedName>
        <fullName evidence="2">Outer membrane protein assembly factor BamE</fullName>
    </submittedName>
</protein>
<proteinExistence type="predicted"/>
<dbReference type="Proteomes" id="UP001430614">
    <property type="component" value="Unassembled WGS sequence"/>
</dbReference>